<dbReference type="Proteomes" id="UP000410492">
    <property type="component" value="Unassembled WGS sequence"/>
</dbReference>
<dbReference type="AlphaFoldDB" id="A0A653CAT8"/>
<organism evidence="1 2">
    <name type="scientific">Callosobruchus maculatus</name>
    <name type="common">Southern cowpea weevil</name>
    <name type="synonym">Pulse bruchid</name>
    <dbReference type="NCBI Taxonomy" id="64391"/>
    <lineage>
        <taxon>Eukaryota</taxon>
        <taxon>Metazoa</taxon>
        <taxon>Ecdysozoa</taxon>
        <taxon>Arthropoda</taxon>
        <taxon>Hexapoda</taxon>
        <taxon>Insecta</taxon>
        <taxon>Pterygota</taxon>
        <taxon>Neoptera</taxon>
        <taxon>Endopterygota</taxon>
        <taxon>Coleoptera</taxon>
        <taxon>Polyphaga</taxon>
        <taxon>Cucujiformia</taxon>
        <taxon>Chrysomeloidea</taxon>
        <taxon>Chrysomelidae</taxon>
        <taxon>Bruchinae</taxon>
        <taxon>Bruchini</taxon>
        <taxon>Callosobruchus</taxon>
    </lineage>
</organism>
<evidence type="ECO:0000313" key="2">
    <source>
        <dbReference type="Proteomes" id="UP000410492"/>
    </source>
</evidence>
<sequence>MWDKILIAAMFTKYQIYCTRTRTVLVPLYTSTVFCPVQCKQISATCILPVVVSIYYDSLILIYTDFH</sequence>
<dbReference type="EMBL" id="CAACVG010007366">
    <property type="protein sequence ID" value="VEN45062.1"/>
    <property type="molecule type" value="Genomic_DNA"/>
</dbReference>
<keyword evidence="2" id="KW-1185">Reference proteome</keyword>
<feature type="non-terminal residue" evidence="1">
    <location>
        <position position="67"/>
    </location>
</feature>
<accession>A0A653CAT8</accession>
<evidence type="ECO:0000313" key="1">
    <source>
        <dbReference type="EMBL" id="VEN45062.1"/>
    </source>
</evidence>
<name>A0A653CAT8_CALMS</name>
<proteinExistence type="predicted"/>
<protein>
    <submittedName>
        <fullName evidence="1">Uncharacterized protein</fullName>
    </submittedName>
</protein>
<reference evidence="1 2" key="1">
    <citation type="submission" date="2019-01" db="EMBL/GenBank/DDBJ databases">
        <authorList>
            <person name="Sayadi A."/>
        </authorList>
    </citation>
    <scope>NUCLEOTIDE SEQUENCE [LARGE SCALE GENOMIC DNA]</scope>
</reference>
<gene>
    <name evidence="1" type="ORF">CALMAC_LOCUS7644</name>
</gene>